<accession>A0A8J7U7G7</accession>
<evidence type="ECO:0000313" key="2">
    <source>
        <dbReference type="Proteomes" id="UP000664417"/>
    </source>
</evidence>
<proteinExistence type="predicted"/>
<name>A0A8J7U7G7_9BACT</name>
<comment type="caution">
    <text evidence="1">The sequence shown here is derived from an EMBL/GenBank/DDBJ whole genome shotgun (WGS) entry which is preliminary data.</text>
</comment>
<reference evidence="1" key="1">
    <citation type="submission" date="2021-03" db="EMBL/GenBank/DDBJ databases">
        <authorList>
            <person name="Wang G."/>
        </authorList>
    </citation>
    <scope>NUCLEOTIDE SEQUENCE</scope>
    <source>
        <strain evidence="1">KCTC 12899</strain>
    </source>
</reference>
<dbReference type="AlphaFoldDB" id="A0A8J7U7G7"/>
<organism evidence="1 2">
    <name type="scientific">Acanthopleuribacter pedis</name>
    <dbReference type="NCBI Taxonomy" id="442870"/>
    <lineage>
        <taxon>Bacteria</taxon>
        <taxon>Pseudomonadati</taxon>
        <taxon>Acidobacteriota</taxon>
        <taxon>Holophagae</taxon>
        <taxon>Acanthopleuribacterales</taxon>
        <taxon>Acanthopleuribacteraceae</taxon>
        <taxon>Acanthopleuribacter</taxon>
    </lineage>
</organism>
<dbReference type="EMBL" id="JAFREP010000038">
    <property type="protein sequence ID" value="MBO1322498.1"/>
    <property type="molecule type" value="Genomic_DNA"/>
</dbReference>
<gene>
    <name evidence="1" type="ORF">J3U88_28755</name>
</gene>
<dbReference type="Proteomes" id="UP000664417">
    <property type="component" value="Unassembled WGS sequence"/>
</dbReference>
<keyword evidence="2" id="KW-1185">Reference proteome</keyword>
<dbReference type="RefSeq" id="WP_207862471.1">
    <property type="nucleotide sequence ID" value="NZ_JAFREP010000038.1"/>
</dbReference>
<sequence length="204" mass="23174">MNTLLIIYLIAFFKGPETILVSQGQPVIPEIGQVEDRTVVLHREPVECRITHLTADELRDYLAGMGAAKAVQEHQLIARKLEQSISFMISLENRGMDRLLFNPDQIELLSGKRRPVGTKLGMLDLWPSALPGRAVEQERFARLFIRGTTEIPPGGKAFQLLVFRPMAGQTWPKQITLSIPRLYHGVDLLNFACRYDLKRERAKK</sequence>
<evidence type="ECO:0000313" key="1">
    <source>
        <dbReference type="EMBL" id="MBO1322498.1"/>
    </source>
</evidence>
<protein>
    <submittedName>
        <fullName evidence="1">Uncharacterized protein</fullName>
    </submittedName>
</protein>